<dbReference type="EMBL" id="VBSP01000025">
    <property type="protein sequence ID" value="TLQ40710.1"/>
    <property type="molecule type" value="Genomic_DNA"/>
</dbReference>
<feature type="domain" description="Glycosyltransferase 2-like" evidence="1">
    <location>
        <begin position="7"/>
        <end position="161"/>
    </location>
</feature>
<dbReference type="Pfam" id="PF00535">
    <property type="entry name" value="Glycos_transf_2"/>
    <property type="match status" value="1"/>
</dbReference>
<dbReference type="RefSeq" id="WP_138404811.1">
    <property type="nucleotide sequence ID" value="NZ_VBSP01000025.1"/>
</dbReference>
<keyword evidence="2" id="KW-0808">Transferase</keyword>
<evidence type="ECO:0000313" key="3">
    <source>
        <dbReference type="Proteomes" id="UP000306420"/>
    </source>
</evidence>
<dbReference type="Proteomes" id="UP000306420">
    <property type="component" value="Unassembled WGS sequence"/>
</dbReference>
<dbReference type="PANTHER" id="PTHR22916:SF3">
    <property type="entry name" value="UDP-GLCNAC:BETAGAL BETA-1,3-N-ACETYLGLUCOSAMINYLTRANSFERASE-LIKE PROTEIN 1"/>
    <property type="match status" value="1"/>
</dbReference>
<dbReference type="AlphaFoldDB" id="A0A5R9DUC9"/>
<sequence length="329" mass="38369">MGKKLVSIIMSVYNTEPKILDQAIKSILNQTYKNFEFIIIDDNSDENIKGQIESYQDARILFIQNKENLGLTKNLNKAIELSNGCYIARMDADDISHEKRIEKQVTFLNNNSKVGIVGTNAKSIGISQKKIKMYSEHQDIKAQLLINSPMIHPSIMIRKSLLNENMYNESYRVAQDYELWSRLIWKTEFSNIQEELLFYRLHEKQVSNKRTKDHNYLIQDIRKKMWSKISQNITSDELKLIKKSSSAAALSEKELETLNLFSNVMIEKNLISLNYANESLIKILSKNLDRAIYISTKTKGGFPKRKLKIKPKHYVNRFTIQKFFGFLIR</sequence>
<dbReference type="InterPro" id="IPR001173">
    <property type="entry name" value="Glyco_trans_2-like"/>
</dbReference>
<dbReference type="Gene3D" id="3.90.550.10">
    <property type="entry name" value="Spore Coat Polysaccharide Biosynthesis Protein SpsA, Chain A"/>
    <property type="match status" value="1"/>
</dbReference>
<organism evidence="2 3">
    <name type="scientific">Ruoffia tabacinasalis</name>
    <dbReference type="NCBI Taxonomy" id="87458"/>
    <lineage>
        <taxon>Bacteria</taxon>
        <taxon>Bacillati</taxon>
        <taxon>Bacillota</taxon>
        <taxon>Bacilli</taxon>
        <taxon>Lactobacillales</taxon>
        <taxon>Aerococcaceae</taxon>
        <taxon>Ruoffia</taxon>
    </lineage>
</organism>
<name>A0A5R9DUC9_9LACT</name>
<protein>
    <submittedName>
        <fullName evidence="2">Glycosyltransferase family 2 protein</fullName>
    </submittedName>
</protein>
<dbReference type="GO" id="GO:0016758">
    <property type="term" value="F:hexosyltransferase activity"/>
    <property type="evidence" value="ECO:0007669"/>
    <property type="project" value="UniProtKB-ARBA"/>
</dbReference>
<reference evidence="2 3" key="1">
    <citation type="submission" date="2019-05" db="EMBL/GenBank/DDBJ databases">
        <title>The metagenome of a microbial culture collection derived from dairy environment covers the genomic content of the human microbiome.</title>
        <authorList>
            <person name="Roder T."/>
            <person name="Wuthrich D."/>
            <person name="Sattari Z."/>
            <person name="Von Ah U."/>
            <person name="Bar C."/>
            <person name="Ronchi F."/>
            <person name="Macpherson A.J."/>
            <person name="Ganal-Vonarburg S.C."/>
            <person name="Bruggmann R."/>
            <person name="Vergeres G."/>
        </authorList>
    </citation>
    <scope>NUCLEOTIDE SEQUENCE [LARGE SCALE GENOMIC DNA]</scope>
    <source>
        <strain evidence="2 3">FAM 24227</strain>
    </source>
</reference>
<dbReference type="InterPro" id="IPR029044">
    <property type="entry name" value="Nucleotide-diphossugar_trans"/>
</dbReference>
<dbReference type="PANTHER" id="PTHR22916">
    <property type="entry name" value="GLYCOSYLTRANSFERASE"/>
    <property type="match status" value="1"/>
</dbReference>
<evidence type="ECO:0000313" key="2">
    <source>
        <dbReference type="EMBL" id="TLQ40710.1"/>
    </source>
</evidence>
<accession>A0A5R9DUC9</accession>
<dbReference type="SUPFAM" id="SSF53448">
    <property type="entry name" value="Nucleotide-diphospho-sugar transferases"/>
    <property type="match status" value="1"/>
</dbReference>
<evidence type="ECO:0000259" key="1">
    <source>
        <dbReference type="Pfam" id="PF00535"/>
    </source>
</evidence>
<proteinExistence type="predicted"/>
<comment type="caution">
    <text evidence="2">The sequence shown here is derived from an EMBL/GenBank/DDBJ whole genome shotgun (WGS) entry which is preliminary data.</text>
</comment>
<dbReference type="OrthoDB" id="9815829at2"/>
<gene>
    <name evidence="2" type="ORF">FEZ33_07635</name>
</gene>